<name>A0ACC8EPR1_9PEZI</name>
<dbReference type="Proteomes" id="UP000250078">
    <property type="component" value="Unassembled WGS sequence"/>
</dbReference>
<dbReference type="EMBL" id="KV748243">
    <property type="protein sequence ID" value="OCK88409.1"/>
    <property type="molecule type" value="Genomic_DNA"/>
</dbReference>
<evidence type="ECO:0000313" key="1">
    <source>
        <dbReference type="EMBL" id="OCK88409.1"/>
    </source>
</evidence>
<accession>A0ACC8EPR1</accession>
<reference evidence="1 2" key="1">
    <citation type="journal article" date="2016" name="Nat. Commun.">
        <title>Ectomycorrhizal ecology is imprinted in the genome of the dominant symbiotic fungus Cenococcum geophilum.</title>
        <authorList>
            <consortium name="DOE Joint Genome Institute"/>
            <person name="Peter M."/>
            <person name="Kohler A."/>
            <person name="Ohm R.A."/>
            <person name="Kuo A."/>
            <person name="Krutzmann J."/>
            <person name="Morin E."/>
            <person name="Arend M."/>
            <person name="Barry K.W."/>
            <person name="Binder M."/>
            <person name="Choi C."/>
            <person name="Clum A."/>
            <person name="Copeland A."/>
            <person name="Grisel N."/>
            <person name="Haridas S."/>
            <person name="Kipfer T."/>
            <person name="LaButti K."/>
            <person name="Lindquist E."/>
            <person name="Lipzen A."/>
            <person name="Maire R."/>
            <person name="Meier B."/>
            <person name="Mihaltcheva S."/>
            <person name="Molinier V."/>
            <person name="Murat C."/>
            <person name="Poggeler S."/>
            <person name="Quandt C.A."/>
            <person name="Sperisen C."/>
            <person name="Tritt A."/>
            <person name="Tisserant E."/>
            <person name="Crous P.W."/>
            <person name="Henrissat B."/>
            <person name="Nehls U."/>
            <person name="Egli S."/>
            <person name="Spatafora J.W."/>
            <person name="Grigoriev I.V."/>
            <person name="Martin F.M."/>
        </authorList>
    </citation>
    <scope>NUCLEOTIDE SEQUENCE [LARGE SCALE GENOMIC DNA]</scope>
    <source>
        <strain evidence="1 2">1.58</strain>
    </source>
</reference>
<evidence type="ECO:0000313" key="2">
    <source>
        <dbReference type="Proteomes" id="UP000250078"/>
    </source>
</evidence>
<keyword evidence="2" id="KW-1185">Reference proteome</keyword>
<proteinExistence type="predicted"/>
<gene>
    <name evidence="1" type="ORF">K441DRAFT_588884</name>
</gene>
<organism evidence="1 2">
    <name type="scientific">Cenococcum geophilum 1.58</name>
    <dbReference type="NCBI Taxonomy" id="794803"/>
    <lineage>
        <taxon>Eukaryota</taxon>
        <taxon>Fungi</taxon>
        <taxon>Dikarya</taxon>
        <taxon>Ascomycota</taxon>
        <taxon>Pezizomycotina</taxon>
        <taxon>Dothideomycetes</taxon>
        <taxon>Pleosporomycetidae</taxon>
        <taxon>Gloniales</taxon>
        <taxon>Gloniaceae</taxon>
        <taxon>Cenococcum</taxon>
    </lineage>
</organism>
<protein>
    <submittedName>
        <fullName evidence="1">Uncharacterized protein</fullName>
    </submittedName>
</protein>
<sequence>MEAYSDNSDKDQRYSRITFCNLFFNGLRSLAEATNWVKSGPEIRQNNLMLWDNRARCFFHEIAHLDYFMNAPASSPPTDDLQITYKHKDGRYTGGAYKPYNCKVLRNWQSSGWFPQRNADSFAFYAMAMWATKEIGR</sequence>